<dbReference type="OrthoDB" id="1731372at2759"/>
<protein>
    <recommendedName>
        <fullName evidence="2">Integrase catalytic domain-containing protein</fullName>
    </recommendedName>
</protein>
<dbReference type="Proteomes" id="UP000585474">
    <property type="component" value="Unassembled WGS sequence"/>
</dbReference>
<feature type="region of interest" description="Disordered" evidence="1">
    <location>
        <begin position="191"/>
        <end position="210"/>
    </location>
</feature>
<dbReference type="InterPro" id="IPR036397">
    <property type="entry name" value="RNaseH_sf"/>
</dbReference>
<organism evidence="3 4">
    <name type="scientific">Actinidia rufa</name>
    <dbReference type="NCBI Taxonomy" id="165716"/>
    <lineage>
        <taxon>Eukaryota</taxon>
        <taxon>Viridiplantae</taxon>
        <taxon>Streptophyta</taxon>
        <taxon>Embryophyta</taxon>
        <taxon>Tracheophyta</taxon>
        <taxon>Spermatophyta</taxon>
        <taxon>Magnoliopsida</taxon>
        <taxon>eudicotyledons</taxon>
        <taxon>Gunneridae</taxon>
        <taxon>Pentapetalae</taxon>
        <taxon>asterids</taxon>
        <taxon>Ericales</taxon>
        <taxon>Actinidiaceae</taxon>
        <taxon>Actinidia</taxon>
    </lineage>
</organism>
<dbReference type="AlphaFoldDB" id="A0A7J0FSN6"/>
<accession>A0A7J0FSN6</accession>
<reference evidence="3 4" key="1">
    <citation type="submission" date="2019-07" db="EMBL/GenBank/DDBJ databases">
        <title>De Novo Assembly of kiwifruit Actinidia rufa.</title>
        <authorList>
            <person name="Sugita-Konishi S."/>
            <person name="Sato K."/>
            <person name="Mori E."/>
            <person name="Abe Y."/>
            <person name="Kisaki G."/>
            <person name="Hamano K."/>
            <person name="Suezawa K."/>
            <person name="Otani M."/>
            <person name="Fukuda T."/>
            <person name="Manabe T."/>
            <person name="Gomi K."/>
            <person name="Tabuchi M."/>
            <person name="Akimitsu K."/>
            <person name="Kataoka I."/>
        </authorList>
    </citation>
    <scope>NUCLEOTIDE SEQUENCE [LARGE SCALE GENOMIC DNA]</scope>
    <source>
        <strain evidence="4">cv. Fuchu</strain>
    </source>
</reference>
<dbReference type="PANTHER" id="PTHR47266">
    <property type="entry name" value="ENDONUCLEASE-RELATED"/>
    <property type="match status" value="1"/>
</dbReference>
<evidence type="ECO:0000259" key="2">
    <source>
        <dbReference type="PROSITE" id="PS50994"/>
    </source>
</evidence>
<dbReference type="EMBL" id="BJWL01000015">
    <property type="protein sequence ID" value="GFZ01719.1"/>
    <property type="molecule type" value="Genomic_DNA"/>
</dbReference>
<name>A0A7J0FSN6_9ERIC</name>
<dbReference type="InterPro" id="IPR012337">
    <property type="entry name" value="RNaseH-like_sf"/>
</dbReference>
<evidence type="ECO:0000256" key="1">
    <source>
        <dbReference type="SAM" id="MobiDB-lite"/>
    </source>
</evidence>
<evidence type="ECO:0000313" key="3">
    <source>
        <dbReference type="EMBL" id="GFZ01719.1"/>
    </source>
</evidence>
<sequence>MNMDWASHDHPGLCLARSPFLGRHKLDTPSSLACFPALSISVRSSARPSHQENRNPSQHKQCNLEFYGSWSPMVSPKVTYLRTLLTEGKTSPWNFAKSSPMSSPEPPSECSSARQEPGVFASSPAVYFVRLCCRLLSPSPCQGYENITVVHGQFSPLGVYIRRPSPPAATWQASFSPWIISLHSNASQVPDLEVPNEQGLGAEQPSPSLLLRSSSSESSLLEPGKRGGAPTEAIITAGTRQIYLAERFEIWTHRLMPLILGTNAPDGYEIYTPICAHLSNLYTGILRGYNKRSDQKVESANASSRHEGSKTSSVPDHPIAIYRTGDDAEDFWFTKRGIEVNPDQIKPLITMSSTSSRSNKLTGRVAAPTDLSPSLRTKCLPFSKFPKEKQGFQWNEELKMHPTAERITQALEPPIKSSKRKKIRRGWTKLLPISGMGSCQKISSKLAASNTDPQEEAEYVLREIHEGICGNHSGARSLAKKTIRQGYFLADHRTRRGSIYKRCDKCQRYAPVSRLPHTEMVPMSSPWPFAQWGIDILGPLPRAPLQKKFLIVAIDYFTKWIEAQPLAKITEKNTRDFVWKHLVCRFGVPKVYHLGQRKAVRQRQVQVILFGSRHLPSFLLARSSSS</sequence>
<dbReference type="SUPFAM" id="SSF53098">
    <property type="entry name" value="Ribonuclease H-like"/>
    <property type="match status" value="1"/>
</dbReference>
<feature type="domain" description="Integrase catalytic" evidence="2">
    <location>
        <begin position="522"/>
        <end position="626"/>
    </location>
</feature>
<dbReference type="Gene3D" id="3.30.420.10">
    <property type="entry name" value="Ribonuclease H-like superfamily/Ribonuclease H"/>
    <property type="match status" value="1"/>
</dbReference>
<feature type="region of interest" description="Disordered" evidence="1">
    <location>
        <begin position="296"/>
        <end position="318"/>
    </location>
</feature>
<keyword evidence="4" id="KW-1185">Reference proteome</keyword>
<evidence type="ECO:0000313" key="4">
    <source>
        <dbReference type="Proteomes" id="UP000585474"/>
    </source>
</evidence>
<proteinExistence type="predicted"/>
<dbReference type="GO" id="GO:0003676">
    <property type="term" value="F:nucleic acid binding"/>
    <property type="evidence" value="ECO:0007669"/>
    <property type="project" value="InterPro"/>
</dbReference>
<dbReference type="PROSITE" id="PS50994">
    <property type="entry name" value="INTEGRASE"/>
    <property type="match status" value="1"/>
</dbReference>
<dbReference type="InterPro" id="IPR052160">
    <property type="entry name" value="Gypsy_RT_Integrase-like"/>
</dbReference>
<dbReference type="GO" id="GO:0015074">
    <property type="term" value="P:DNA integration"/>
    <property type="evidence" value="ECO:0007669"/>
    <property type="project" value="InterPro"/>
</dbReference>
<feature type="region of interest" description="Disordered" evidence="1">
    <location>
        <begin position="95"/>
        <end position="115"/>
    </location>
</feature>
<gene>
    <name evidence="3" type="ORF">Acr_15g0003280</name>
</gene>
<dbReference type="InterPro" id="IPR001584">
    <property type="entry name" value="Integrase_cat-core"/>
</dbReference>
<comment type="caution">
    <text evidence="3">The sequence shown here is derived from an EMBL/GenBank/DDBJ whole genome shotgun (WGS) entry which is preliminary data.</text>
</comment>
<feature type="compositionally biased region" description="Low complexity" evidence="1">
    <location>
        <begin position="98"/>
        <end position="112"/>
    </location>
</feature>